<keyword evidence="8" id="KW-1185">Reference proteome</keyword>
<dbReference type="AlphaFoldDB" id="A0A8C9USS0"/>
<dbReference type="Pfam" id="PF07690">
    <property type="entry name" value="MFS_1"/>
    <property type="match status" value="1"/>
</dbReference>
<comment type="subcellular location">
    <subcellularLocation>
        <location evidence="1">Membrane</location>
        <topology evidence="1">Multi-pass membrane protein</topology>
    </subcellularLocation>
</comment>
<evidence type="ECO:0000313" key="8">
    <source>
        <dbReference type="Proteomes" id="UP000694422"/>
    </source>
</evidence>
<dbReference type="GO" id="GO:0022857">
    <property type="term" value="F:transmembrane transporter activity"/>
    <property type="evidence" value="ECO:0007669"/>
    <property type="project" value="InterPro"/>
</dbReference>
<sequence length="561" mass="62167">MAFQDLLDQVGGLGKFQIIQMAFLLTYNAMAHIHILLENFTAVILGHRCWVHILDNATVSDNDTGTLSQEALLRISIPLDSSLRPDKCHRFIHPQWQLLHMNGTFSNMSEVDTEPCVDGWVYDRSSFLSTIVTEWDLVCESQSLNSVSKFFFMAGMLIGNIVYGSLSDRFGRRLILTWCLLQLAVADTCAAFAPTFLIYCSLRLLAGMSSTTILTNTILLIVEWTSPKYQAMGTTMAVCAASFGQILLGSLAFAFRNWHTLQLVVSIPAFFLFISSRWMSESARWLITNNKPEEGLQELKKAARVNGTKTCADALTMEAVRSTIKEEFKAAQTKPSLCDLFHTPNLCKRICLLSLVRFLVWLPTFGLIIHLQHLASNIFLIQILLGVVTLPVNYLSLWALNHKGRRISICFFMTTMGITFLVNTFVPEEMQTVHMILTTLGGGISFASVTCSLTHTNELLPTVIRATALGIIGVCGSLGSALAPLLMILETYAEPLPWIIYGASCIFAGLVVFLLPETRNQPLPDSLQDIENGSSSPTAKREPYQITSISVLKSTQCTPKA</sequence>
<feature type="transmembrane region" description="Helical" evidence="5">
    <location>
        <begin position="432"/>
        <end position="454"/>
    </location>
</feature>
<dbReference type="SUPFAM" id="SSF103473">
    <property type="entry name" value="MFS general substrate transporter"/>
    <property type="match status" value="1"/>
</dbReference>
<protein>
    <recommendedName>
        <fullName evidence="6">Major facilitator superfamily (MFS) profile domain-containing protein</fullName>
    </recommendedName>
</protein>
<dbReference type="CDD" id="cd17374">
    <property type="entry name" value="MFS_OAT"/>
    <property type="match status" value="1"/>
</dbReference>
<evidence type="ECO:0000259" key="6">
    <source>
        <dbReference type="PROSITE" id="PS50850"/>
    </source>
</evidence>
<feature type="transmembrane region" description="Helical" evidence="5">
    <location>
        <begin position="261"/>
        <end position="279"/>
    </location>
</feature>
<evidence type="ECO:0000256" key="1">
    <source>
        <dbReference type="ARBA" id="ARBA00004141"/>
    </source>
</evidence>
<keyword evidence="3 5" id="KW-1133">Transmembrane helix</keyword>
<accession>A0A8C9USS0</accession>
<dbReference type="Ensembl" id="ENSSDAT00000022551.1">
    <property type="protein sequence ID" value="ENSSDAP00000019717.1"/>
    <property type="gene ID" value="ENSSDAG00000017518.1"/>
</dbReference>
<dbReference type="PROSITE" id="PS50850">
    <property type="entry name" value="MFS"/>
    <property type="match status" value="1"/>
</dbReference>
<dbReference type="Gene3D" id="1.20.1250.20">
    <property type="entry name" value="MFS general substrate transporter like domains"/>
    <property type="match status" value="1"/>
</dbReference>
<evidence type="ECO:0000256" key="5">
    <source>
        <dbReference type="SAM" id="Phobius"/>
    </source>
</evidence>
<feature type="transmembrane region" description="Helical" evidence="5">
    <location>
        <begin position="175"/>
        <end position="198"/>
    </location>
</feature>
<feature type="transmembrane region" description="Helical" evidence="5">
    <location>
        <begin position="378"/>
        <end position="400"/>
    </location>
</feature>
<organism evidence="7 8">
    <name type="scientific">Spermophilus dauricus</name>
    <name type="common">Daurian ground squirrel</name>
    <dbReference type="NCBI Taxonomy" id="99837"/>
    <lineage>
        <taxon>Eukaryota</taxon>
        <taxon>Metazoa</taxon>
        <taxon>Chordata</taxon>
        <taxon>Craniata</taxon>
        <taxon>Vertebrata</taxon>
        <taxon>Euteleostomi</taxon>
        <taxon>Mammalia</taxon>
        <taxon>Eutheria</taxon>
        <taxon>Euarchontoglires</taxon>
        <taxon>Glires</taxon>
        <taxon>Rodentia</taxon>
        <taxon>Sciuromorpha</taxon>
        <taxon>Sciuridae</taxon>
        <taxon>Xerinae</taxon>
        <taxon>Marmotini</taxon>
        <taxon>Spermophilus</taxon>
    </lineage>
</organism>
<evidence type="ECO:0000256" key="3">
    <source>
        <dbReference type="ARBA" id="ARBA00022989"/>
    </source>
</evidence>
<feature type="transmembrane region" description="Helical" evidence="5">
    <location>
        <begin position="466"/>
        <end position="489"/>
    </location>
</feature>
<feature type="transmembrane region" description="Helical" evidence="5">
    <location>
        <begin position="495"/>
        <end position="515"/>
    </location>
</feature>
<reference evidence="7" key="1">
    <citation type="submission" date="2025-08" db="UniProtKB">
        <authorList>
            <consortium name="Ensembl"/>
        </authorList>
    </citation>
    <scope>IDENTIFICATION</scope>
</reference>
<dbReference type="GO" id="GO:0015711">
    <property type="term" value="P:organic anion transport"/>
    <property type="evidence" value="ECO:0007669"/>
    <property type="project" value="UniProtKB-ARBA"/>
</dbReference>
<name>A0A8C9USS0_SPEDA</name>
<keyword evidence="2 5" id="KW-0812">Transmembrane</keyword>
<feature type="transmembrane region" description="Helical" evidence="5">
    <location>
        <begin position="204"/>
        <end position="222"/>
    </location>
</feature>
<feature type="transmembrane region" description="Helical" evidence="5">
    <location>
        <begin position="146"/>
        <end position="163"/>
    </location>
</feature>
<reference evidence="7" key="2">
    <citation type="submission" date="2025-09" db="UniProtKB">
        <authorList>
            <consortium name="Ensembl"/>
        </authorList>
    </citation>
    <scope>IDENTIFICATION</scope>
</reference>
<dbReference type="PANTHER" id="PTHR24064">
    <property type="entry name" value="SOLUTE CARRIER FAMILY 22 MEMBER"/>
    <property type="match status" value="1"/>
</dbReference>
<feature type="transmembrane region" description="Helical" evidence="5">
    <location>
        <begin position="407"/>
        <end position="426"/>
    </location>
</feature>
<feature type="transmembrane region" description="Helical" evidence="5">
    <location>
        <begin position="234"/>
        <end position="255"/>
    </location>
</feature>
<dbReference type="Proteomes" id="UP000694422">
    <property type="component" value="Unplaced"/>
</dbReference>
<dbReference type="InterPro" id="IPR036259">
    <property type="entry name" value="MFS_trans_sf"/>
</dbReference>
<feature type="transmembrane region" description="Helical" evidence="5">
    <location>
        <begin position="350"/>
        <end position="372"/>
    </location>
</feature>
<dbReference type="FunFam" id="1.20.1250.20:FF:000023">
    <property type="entry name" value="Solute carrier family 22 member 6"/>
    <property type="match status" value="1"/>
</dbReference>
<dbReference type="InterPro" id="IPR011701">
    <property type="entry name" value="MFS"/>
</dbReference>
<evidence type="ECO:0000256" key="2">
    <source>
        <dbReference type="ARBA" id="ARBA00022692"/>
    </source>
</evidence>
<dbReference type="GO" id="GO:0016020">
    <property type="term" value="C:membrane"/>
    <property type="evidence" value="ECO:0007669"/>
    <property type="project" value="UniProtKB-SubCell"/>
</dbReference>
<evidence type="ECO:0000313" key="7">
    <source>
        <dbReference type="Ensembl" id="ENSSDAP00000019717.1"/>
    </source>
</evidence>
<keyword evidence="4 5" id="KW-0472">Membrane</keyword>
<feature type="domain" description="Major facilitator superfamily (MFS) profile" evidence="6">
    <location>
        <begin position="98"/>
        <end position="520"/>
    </location>
</feature>
<evidence type="ECO:0000256" key="4">
    <source>
        <dbReference type="ARBA" id="ARBA00023136"/>
    </source>
</evidence>
<dbReference type="InterPro" id="IPR020846">
    <property type="entry name" value="MFS_dom"/>
</dbReference>
<proteinExistence type="predicted"/>